<evidence type="ECO:0000256" key="4">
    <source>
        <dbReference type="PROSITE-ProRule" id="PRU01100"/>
    </source>
</evidence>
<gene>
    <name evidence="6" type="ORF">HK097_008197</name>
</gene>
<dbReference type="Proteomes" id="UP001212841">
    <property type="component" value="Unassembled WGS sequence"/>
</dbReference>
<organism evidence="6 7">
    <name type="scientific">Rhizophlyctis rosea</name>
    <dbReference type="NCBI Taxonomy" id="64517"/>
    <lineage>
        <taxon>Eukaryota</taxon>
        <taxon>Fungi</taxon>
        <taxon>Fungi incertae sedis</taxon>
        <taxon>Chytridiomycota</taxon>
        <taxon>Chytridiomycota incertae sedis</taxon>
        <taxon>Chytridiomycetes</taxon>
        <taxon>Rhizophlyctidales</taxon>
        <taxon>Rhizophlyctidaceae</taxon>
        <taxon>Rhizophlyctis</taxon>
    </lineage>
</organism>
<dbReference type="PANTHER" id="PTHR40079:SF4">
    <property type="entry name" value="GH26 DOMAIN-CONTAINING PROTEIN-RELATED"/>
    <property type="match status" value="1"/>
</dbReference>
<feature type="active site" description="Proton donor" evidence="4">
    <location>
        <position position="185"/>
    </location>
</feature>
<dbReference type="InterPro" id="IPR022790">
    <property type="entry name" value="GH26_dom"/>
</dbReference>
<evidence type="ECO:0000256" key="3">
    <source>
        <dbReference type="ARBA" id="ARBA00023295"/>
    </source>
</evidence>
<dbReference type="EMBL" id="JADGJD010000047">
    <property type="protein sequence ID" value="KAJ3056069.1"/>
    <property type="molecule type" value="Genomic_DNA"/>
</dbReference>
<dbReference type="Gene3D" id="3.20.20.80">
    <property type="entry name" value="Glycosidases"/>
    <property type="match status" value="1"/>
</dbReference>
<proteinExistence type="inferred from homology"/>
<accession>A0AAD5SJM1</accession>
<dbReference type="GO" id="GO:0006080">
    <property type="term" value="P:substituted mannan metabolic process"/>
    <property type="evidence" value="ECO:0007669"/>
    <property type="project" value="InterPro"/>
</dbReference>
<evidence type="ECO:0000256" key="1">
    <source>
        <dbReference type="ARBA" id="ARBA00007754"/>
    </source>
</evidence>
<dbReference type="InterPro" id="IPR017853">
    <property type="entry name" value="GH"/>
</dbReference>
<evidence type="ECO:0000259" key="5">
    <source>
        <dbReference type="PROSITE" id="PS51764"/>
    </source>
</evidence>
<dbReference type="PANTHER" id="PTHR40079">
    <property type="entry name" value="MANNAN ENDO-1,4-BETA-MANNOSIDASE E-RELATED"/>
    <property type="match status" value="1"/>
</dbReference>
<dbReference type="PROSITE" id="PS51764">
    <property type="entry name" value="GH26"/>
    <property type="match status" value="1"/>
</dbReference>
<reference evidence="6" key="1">
    <citation type="submission" date="2020-05" db="EMBL/GenBank/DDBJ databases">
        <title>Phylogenomic resolution of chytrid fungi.</title>
        <authorList>
            <person name="Stajich J.E."/>
            <person name="Amses K."/>
            <person name="Simmons R."/>
            <person name="Seto K."/>
            <person name="Myers J."/>
            <person name="Bonds A."/>
            <person name="Quandt C.A."/>
            <person name="Barry K."/>
            <person name="Liu P."/>
            <person name="Grigoriev I."/>
            <person name="Longcore J.E."/>
            <person name="James T.Y."/>
        </authorList>
    </citation>
    <scope>NUCLEOTIDE SEQUENCE</scope>
    <source>
        <strain evidence="6">JEL0318</strain>
    </source>
</reference>
<dbReference type="Pfam" id="PF02156">
    <property type="entry name" value="Glyco_hydro_26"/>
    <property type="match status" value="1"/>
</dbReference>
<sequence>MTYAARYRLCTCLFTIKATFSLLLALTALGGLSYRVWDLHRIGLELRQFNEWRTKPVVFDPTGVSCDSTRTGRARLEQKEGMMIGYSLDWKRDVPLDIASRVGGLRGAISNAFLQVNPDANPPYNTAMLAWHAQAVQQMGGILEITFEVLDLTRMTDAVYEQMAQQLREINEKNGVPVFLRWCHEMNGDWTSYGYKPALYIPSFRKMTETVRKYTNMTAMVWSPNIGIAYPFTVSAGAQSPPPTLATDPVNFRLLKTSTHNPTQIDPYDDPYLPYYPGDDVVDWVSLSLYYYPDQTNWEQPSTWLNYVPEMDFFASQLDGEGPWVDRVLGPDSNAQTRGVRAFYQRFSVARNKPMMLAESGAPLLVGRGGAAELDIKRAWWQQSVNATVLSRYPNLKAIVNFEEEKDNGDGTRRDWAYSFNPVVAKGYRDYLTGFKKGGGKIWFADELKFACDGSVEVV</sequence>
<feature type="active site" description="Nucleophile" evidence="4">
    <location>
        <position position="359"/>
    </location>
</feature>
<evidence type="ECO:0000313" key="7">
    <source>
        <dbReference type="Proteomes" id="UP001212841"/>
    </source>
</evidence>
<name>A0AAD5SJM1_9FUNG</name>
<keyword evidence="7" id="KW-1185">Reference proteome</keyword>
<dbReference type="SUPFAM" id="SSF51445">
    <property type="entry name" value="(Trans)glycosidases"/>
    <property type="match status" value="1"/>
</dbReference>
<comment type="caution">
    <text evidence="6">The sequence shown here is derived from an EMBL/GenBank/DDBJ whole genome shotgun (WGS) entry which is preliminary data.</text>
</comment>
<evidence type="ECO:0000313" key="6">
    <source>
        <dbReference type="EMBL" id="KAJ3056069.1"/>
    </source>
</evidence>
<keyword evidence="2 4" id="KW-0378">Hydrolase</keyword>
<dbReference type="GO" id="GO:0016985">
    <property type="term" value="F:mannan endo-1,4-beta-mannosidase activity"/>
    <property type="evidence" value="ECO:0007669"/>
    <property type="project" value="InterPro"/>
</dbReference>
<keyword evidence="3 4" id="KW-0326">Glycosidase</keyword>
<protein>
    <recommendedName>
        <fullName evidence="5">GH26 domain-containing protein</fullName>
    </recommendedName>
</protein>
<evidence type="ECO:0000256" key="2">
    <source>
        <dbReference type="ARBA" id="ARBA00022801"/>
    </source>
</evidence>
<dbReference type="AlphaFoldDB" id="A0AAD5SJM1"/>
<feature type="domain" description="GH26" evidence="5">
    <location>
        <begin position="67"/>
        <end position="427"/>
    </location>
</feature>
<dbReference type="InterPro" id="IPR000805">
    <property type="entry name" value="Glyco_hydro_26"/>
</dbReference>
<comment type="similarity">
    <text evidence="1 4">Belongs to the glycosyl hydrolase 26 family.</text>
</comment>